<sequence length="387" mass="45541">MDISHLIERQYNALKERDFKGYDPYDGLSSRIFRKTPCFGSRRLRLAWIQLFKRSPVNPRSVALVPEGYNAKGLALVMRGLVCLYSITGVEAYRREARRLAQIIISQRAVDRSYFCVGYNFFWEAKAFSAPTFTPNMVVSSFAGQAFLDLYAVDDDTRWLDYARQVGEFIERELVLFESVDEAAFGYVPGEETMVHNVNLMGARLYARLYSLTGEERYGRLAVKAARYSAGAQRKDGAWAYGENPHHRWVDNFHTGFNLVSLREIDRYLPDRLWKRSMEKGLAYHLDHHFLDDMTPKYYDSRLYPIDIHNFAQGIDTMLAFGYEEKARMLAERCVETMWDERRNYFYYQRSRWYTNRIDYMRWSQAWMFYALARYRLETEGGEADGA</sequence>
<organism evidence="1">
    <name type="scientific">Eiseniibacteriota bacterium</name>
    <dbReference type="NCBI Taxonomy" id="2212470"/>
    <lineage>
        <taxon>Bacteria</taxon>
        <taxon>Candidatus Eiseniibacteriota</taxon>
    </lineage>
</organism>
<evidence type="ECO:0000313" key="1">
    <source>
        <dbReference type="EMBL" id="HER42915.1"/>
    </source>
</evidence>
<protein>
    <recommendedName>
        <fullName evidence="2">Delta-aminolevulinic acid dehydratase</fullName>
    </recommendedName>
</protein>
<evidence type="ECO:0008006" key="2">
    <source>
        <dbReference type="Google" id="ProtNLM"/>
    </source>
</evidence>
<dbReference type="Gene3D" id="1.50.10.20">
    <property type="match status" value="1"/>
</dbReference>
<dbReference type="GO" id="GO:0005975">
    <property type="term" value="P:carbohydrate metabolic process"/>
    <property type="evidence" value="ECO:0007669"/>
    <property type="project" value="InterPro"/>
</dbReference>
<proteinExistence type="predicted"/>
<dbReference type="AlphaFoldDB" id="A0A7V2ATD6"/>
<accession>A0A7V2ATD6</accession>
<reference evidence="1" key="1">
    <citation type="journal article" date="2020" name="mSystems">
        <title>Genome- and Community-Level Interaction Insights into Carbon Utilization and Element Cycling Functions of Hydrothermarchaeota in Hydrothermal Sediment.</title>
        <authorList>
            <person name="Zhou Z."/>
            <person name="Liu Y."/>
            <person name="Xu W."/>
            <person name="Pan J."/>
            <person name="Luo Z.H."/>
            <person name="Li M."/>
        </authorList>
    </citation>
    <scope>NUCLEOTIDE SEQUENCE [LARGE SCALE GENOMIC DNA]</scope>
    <source>
        <strain evidence="1">SpSt-1233</strain>
    </source>
</reference>
<dbReference type="InterPro" id="IPR008928">
    <property type="entry name" value="6-hairpin_glycosidase_sf"/>
</dbReference>
<dbReference type="EMBL" id="DSEC01000036">
    <property type="protein sequence ID" value="HER42915.1"/>
    <property type="molecule type" value="Genomic_DNA"/>
</dbReference>
<gene>
    <name evidence="1" type="ORF">ENO08_00455</name>
</gene>
<dbReference type="SUPFAM" id="SSF48208">
    <property type="entry name" value="Six-hairpin glycosidases"/>
    <property type="match status" value="1"/>
</dbReference>
<dbReference type="Proteomes" id="UP000886069">
    <property type="component" value="Unassembled WGS sequence"/>
</dbReference>
<name>A0A7V2ATD6_UNCEI</name>
<comment type="caution">
    <text evidence="1">The sequence shown here is derived from an EMBL/GenBank/DDBJ whole genome shotgun (WGS) entry which is preliminary data.</text>
</comment>